<evidence type="ECO:0000256" key="2">
    <source>
        <dbReference type="ARBA" id="ARBA00009387"/>
    </source>
</evidence>
<dbReference type="GO" id="GO:0042597">
    <property type="term" value="C:periplasmic space"/>
    <property type="evidence" value="ECO:0007669"/>
    <property type="project" value="InterPro"/>
</dbReference>
<comment type="similarity">
    <text evidence="1">Belongs to the transglycosylase Slt family.</text>
</comment>
<comment type="caution">
    <text evidence="6">The sequence shown here is derived from an EMBL/GenBank/DDBJ whole genome shotgun (WGS) entry which is preliminary data.</text>
</comment>
<evidence type="ECO:0000256" key="4">
    <source>
        <dbReference type="SAM" id="SignalP"/>
    </source>
</evidence>
<dbReference type="SUPFAM" id="SSF48435">
    <property type="entry name" value="Bacterial muramidases"/>
    <property type="match status" value="1"/>
</dbReference>
<dbReference type="InterPro" id="IPR023346">
    <property type="entry name" value="Lysozyme-like_dom_sf"/>
</dbReference>
<organism evidence="6 7">
    <name type="scientific">Qipengyuania atrilutea</name>
    <dbReference type="NCBI Taxonomy" id="2744473"/>
    <lineage>
        <taxon>Bacteria</taxon>
        <taxon>Pseudomonadati</taxon>
        <taxon>Pseudomonadota</taxon>
        <taxon>Alphaproteobacteria</taxon>
        <taxon>Sphingomonadales</taxon>
        <taxon>Erythrobacteraceae</taxon>
        <taxon>Qipengyuania</taxon>
    </lineage>
</organism>
<dbReference type="Gene3D" id="1.25.20.10">
    <property type="entry name" value="Bacterial muramidases"/>
    <property type="match status" value="1"/>
</dbReference>
<evidence type="ECO:0000256" key="1">
    <source>
        <dbReference type="ARBA" id="ARBA00007734"/>
    </source>
</evidence>
<dbReference type="PANTHER" id="PTHR37423">
    <property type="entry name" value="SOLUBLE LYTIC MUREIN TRANSGLYCOSYLASE-RELATED"/>
    <property type="match status" value="1"/>
</dbReference>
<evidence type="ECO:0000259" key="5">
    <source>
        <dbReference type="Pfam" id="PF01464"/>
    </source>
</evidence>
<dbReference type="GO" id="GO:0004553">
    <property type="term" value="F:hydrolase activity, hydrolyzing O-glycosyl compounds"/>
    <property type="evidence" value="ECO:0007669"/>
    <property type="project" value="InterPro"/>
</dbReference>
<dbReference type="Proteomes" id="UP000561438">
    <property type="component" value="Unassembled WGS sequence"/>
</dbReference>
<name>A0A850H081_9SPHN</name>
<dbReference type="CDD" id="cd13401">
    <property type="entry name" value="Slt70-like"/>
    <property type="match status" value="1"/>
</dbReference>
<dbReference type="SUPFAM" id="SSF53955">
    <property type="entry name" value="Lysozyme-like"/>
    <property type="match status" value="1"/>
</dbReference>
<dbReference type="EMBL" id="JABWGV010000001">
    <property type="protein sequence ID" value="NVD44047.1"/>
    <property type="molecule type" value="Genomic_DNA"/>
</dbReference>
<sequence length="653" mass="71756">MSSMDRLPFIAIALSLVAATTASSPSTAQNARVWDEARQDMIARAPTQIAPAIARWEVLAANRDLRFDDYAGFVLAYPGFPREETLRIRAENALDREPVGAERLVAFFDRNPPLTNSGKARYALALASLNRPEALTYAREAWRGGNLDGTAEAYLAGMYGSRFSAEDNDARMEALLWQDNLEAARRQLTLVSPERRGEFSARLALVDPAITASPGMLDNAIAKANPGTVYNLSRYYRNNGQLMRSVDLLAGRGGFTALPFDAEAFIGEALRVARSAGPGPAQRIAAKVDDLFAPETDISTLSYRLRDDYTSLMWLGGTQALWENGDATGAAPLFYRYGNAAQTPQTRSKGFYWAGLASERAGNQAEARRYFDMAAEYGDRFYGQLALEKLGRPMPQLGAAPMQDLSDEAYSQFSSDPLVQAVREVSRGAPWSMGIQFYRELAQRADTAAEHKLVADLARDIGRRDLAVNVTEAAGADGLNQFVAQGFPTLETPPGSNWTMVHAIARQESQFAQNAISHAGARGLMQLMPATAREQAGKLGMNYMSADLIDSPSYNIRLGDSYFARMMDYYGGAYPLAIAAYNAGPGNVNKWLRANGDPRTGSIDYVTWIENIPIYETKNYVQRVIENAVVYETLYPEKSRTGTPKLAGDYLRR</sequence>
<accession>A0A850H081</accession>
<feature type="signal peptide" evidence="4">
    <location>
        <begin position="1"/>
        <end position="28"/>
    </location>
</feature>
<dbReference type="PANTHER" id="PTHR37423:SF2">
    <property type="entry name" value="MEMBRANE-BOUND LYTIC MUREIN TRANSGLYCOSYLASE C"/>
    <property type="match status" value="1"/>
</dbReference>
<keyword evidence="7" id="KW-1185">Reference proteome</keyword>
<reference evidence="6 7" key="1">
    <citation type="submission" date="2020-06" db="EMBL/GenBank/DDBJ databases">
        <title>Altererythrobacter sp. HHU K3-1.</title>
        <authorList>
            <person name="Zhang D."/>
            <person name="Xue H."/>
        </authorList>
    </citation>
    <scope>NUCLEOTIDE SEQUENCE [LARGE SCALE GENOMIC DNA]</scope>
    <source>
        <strain evidence="6 7">HHU K3-1</strain>
    </source>
</reference>
<dbReference type="Gene3D" id="1.10.530.10">
    <property type="match status" value="1"/>
</dbReference>
<dbReference type="Pfam" id="PF01464">
    <property type="entry name" value="SLT"/>
    <property type="match status" value="1"/>
</dbReference>
<feature type="chain" id="PRO_5032947342" evidence="4">
    <location>
        <begin position="29"/>
        <end position="653"/>
    </location>
</feature>
<protein>
    <submittedName>
        <fullName evidence="6">Lytic transglycosylase domain-containing protein</fullName>
    </submittedName>
</protein>
<evidence type="ECO:0000313" key="6">
    <source>
        <dbReference type="EMBL" id="NVD44047.1"/>
    </source>
</evidence>
<keyword evidence="3 4" id="KW-0732">Signal</keyword>
<proteinExistence type="inferred from homology"/>
<evidence type="ECO:0000256" key="3">
    <source>
        <dbReference type="ARBA" id="ARBA00022729"/>
    </source>
</evidence>
<evidence type="ECO:0000313" key="7">
    <source>
        <dbReference type="Proteomes" id="UP000561438"/>
    </source>
</evidence>
<dbReference type="AlphaFoldDB" id="A0A850H081"/>
<dbReference type="InterPro" id="IPR008939">
    <property type="entry name" value="Lytic_TGlycosylase_superhlx_U"/>
</dbReference>
<gene>
    <name evidence="6" type="ORF">HUV48_03315</name>
</gene>
<dbReference type="InterPro" id="IPR008258">
    <property type="entry name" value="Transglycosylase_SLT_dom_1"/>
</dbReference>
<feature type="domain" description="Transglycosylase SLT" evidence="5">
    <location>
        <begin position="494"/>
        <end position="597"/>
    </location>
</feature>
<comment type="similarity">
    <text evidence="2">Belongs to the virb1 family.</text>
</comment>